<keyword evidence="2" id="KW-0132">Cell division</keyword>
<evidence type="ECO:0000256" key="9">
    <source>
        <dbReference type="SAM" id="Coils"/>
    </source>
</evidence>
<comment type="subcellular location">
    <subcellularLocation>
        <location evidence="1">Cell membrane</location>
        <topology evidence="1">Single-pass membrane protein</topology>
    </subcellularLocation>
</comment>
<keyword evidence="4" id="KW-1133">Transmembrane helix</keyword>
<evidence type="ECO:0000313" key="11">
    <source>
        <dbReference type="Proteomes" id="UP000741863"/>
    </source>
</evidence>
<feature type="coiled-coil region" evidence="9">
    <location>
        <begin position="277"/>
        <end position="332"/>
    </location>
</feature>
<keyword evidence="5 9" id="KW-0175">Coiled coil</keyword>
<keyword evidence="7" id="KW-0717">Septation</keyword>
<evidence type="ECO:0000256" key="3">
    <source>
        <dbReference type="ARBA" id="ARBA00022692"/>
    </source>
</evidence>
<dbReference type="Pfam" id="PF06160">
    <property type="entry name" value="EzrA"/>
    <property type="match status" value="1"/>
</dbReference>
<dbReference type="Proteomes" id="UP000741863">
    <property type="component" value="Unassembled WGS sequence"/>
</dbReference>
<evidence type="ECO:0000256" key="8">
    <source>
        <dbReference type="ARBA" id="ARBA00023306"/>
    </source>
</evidence>
<keyword evidence="8" id="KW-0131">Cell cycle</keyword>
<evidence type="ECO:0000256" key="4">
    <source>
        <dbReference type="ARBA" id="ARBA00022989"/>
    </source>
</evidence>
<evidence type="ECO:0000313" key="10">
    <source>
        <dbReference type="EMBL" id="MBM7631843.1"/>
    </source>
</evidence>
<gene>
    <name evidence="10" type="ORF">JOD17_000935</name>
</gene>
<protein>
    <submittedName>
        <fullName evidence="10">Septation ring formation regulator</fullName>
    </submittedName>
</protein>
<reference evidence="10 11" key="1">
    <citation type="submission" date="2021-01" db="EMBL/GenBank/DDBJ databases">
        <title>Genomic Encyclopedia of Type Strains, Phase IV (KMG-IV): sequencing the most valuable type-strain genomes for metagenomic binning, comparative biology and taxonomic classification.</title>
        <authorList>
            <person name="Goeker M."/>
        </authorList>
    </citation>
    <scope>NUCLEOTIDE SEQUENCE [LARGE SCALE GENOMIC DNA]</scope>
    <source>
        <strain evidence="10 11">DSM 25540</strain>
    </source>
</reference>
<dbReference type="RefSeq" id="WP_204695886.1">
    <property type="nucleotide sequence ID" value="NZ_JAFBEC010000002.1"/>
</dbReference>
<keyword evidence="3" id="KW-0812">Transmembrane</keyword>
<feature type="coiled-coil region" evidence="9">
    <location>
        <begin position="100"/>
        <end position="127"/>
    </location>
</feature>
<sequence>MFTIIVIAIGLLLVAGIAYGAWFRRKIYQRVDALDKRKNAVMNEPIADEISRVKGLTISGETEQNFERWRSAWDTIVEDRFQEIELQLFDIEEAANKYQFKKANEAIDRASENLDHVESEIALIRSEVDELVSSEQQNRNEIDDVSDRLKDTRALLSRQSRALGDAGATIQEHVEQCKEELEAYFEDTKAGNYMSARKRLIAITEQIEQVNTWLETIPGQLVEINVNIPSELNQIVAGMDEMEENGFDLSHFTLKEDVTELRELLPNIKDETEKLHVDYAEEKIKVIKQQIEEMYDTLEQEVDARSVVEKQVQELRKRFIQVNEGIVQLEQEQSRVKESYHLPEREHNVYEQVLKELQDTEKEQRVFQDLHEHRKQSFIDLKATLSRHEERIVTIENDLKESMVRLEELRSDELKAYEELALLRKKIMEVQMKIQKSHLPAVPEALVSELDQAKRELEKATALLEMTPLEMKAVKDALELGQHQVGKAVMTVQTTIQSAAWAERLLQFGNRYRNQYPELLDELHSGEWEFRNGFYEEAIERLTDVLNRHVPVALSQLESAWDEETDKEETKQYQNV</sequence>
<accession>A0ABS2PAH6</accession>
<dbReference type="InterPro" id="IPR010379">
    <property type="entry name" value="EzrA"/>
</dbReference>
<feature type="coiled-coil region" evidence="9">
    <location>
        <begin position="385"/>
        <end position="426"/>
    </location>
</feature>
<evidence type="ECO:0000256" key="2">
    <source>
        <dbReference type="ARBA" id="ARBA00022618"/>
    </source>
</evidence>
<comment type="caution">
    <text evidence="10">The sequence shown here is derived from an EMBL/GenBank/DDBJ whole genome shotgun (WGS) entry which is preliminary data.</text>
</comment>
<evidence type="ECO:0000256" key="6">
    <source>
        <dbReference type="ARBA" id="ARBA00023136"/>
    </source>
</evidence>
<evidence type="ECO:0000256" key="1">
    <source>
        <dbReference type="ARBA" id="ARBA00004162"/>
    </source>
</evidence>
<evidence type="ECO:0000256" key="7">
    <source>
        <dbReference type="ARBA" id="ARBA00023210"/>
    </source>
</evidence>
<keyword evidence="11" id="KW-1185">Reference proteome</keyword>
<dbReference type="EMBL" id="JAFBEC010000002">
    <property type="protein sequence ID" value="MBM7631843.1"/>
    <property type="molecule type" value="Genomic_DNA"/>
</dbReference>
<keyword evidence="6" id="KW-0472">Membrane</keyword>
<organism evidence="10 11">
    <name type="scientific">Geomicrobium sediminis</name>
    <dbReference type="NCBI Taxonomy" id="1347788"/>
    <lineage>
        <taxon>Bacteria</taxon>
        <taxon>Bacillati</taxon>
        <taxon>Bacillota</taxon>
        <taxon>Bacilli</taxon>
        <taxon>Bacillales</taxon>
        <taxon>Geomicrobium</taxon>
    </lineage>
</organism>
<name>A0ABS2PAH6_9BACL</name>
<proteinExistence type="predicted"/>
<evidence type="ECO:0000256" key="5">
    <source>
        <dbReference type="ARBA" id="ARBA00023054"/>
    </source>
</evidence>